<dbReference type="InterPro" id="IPR000700">
    <property type="entry name" value="PAS-assoc_C"/>
</dbReference>
<dbReference type="InterPro" id="IPR050903">
    <property type="entry name" value="Bact_Chemotaxis_MeTrfase"/>
</dbReference>
<dbReference type="InterPro" id="IPR001789">
    <property type="entry name" value="Sig_transdc_resp-reg_receiver"/>
</dbReference>
<dbReference type="PANTHER" id="PTHR24422">
    <property type="entry name" value="CHEMOTAXIS PROTEIN METHYLTRANSFERASE"/>
    <property type="match status" value="1"/>
</dbReference>
<keyword evidence="6" id="KW-1185">Reference proteome</keyword>
<keyword evidence="2" id="KW-0175">Coiled coil</keyword>
<sequence length="434" mass="48466">MAIKRVVLVVEDEPLVKDSLVLELEDAGFEVVTAENGDEASYILPKMQQIDLLLTDIRMPGRINGWVLADMARCRRPNLPVIYTSGFSPQQGMEVEDSIFLPKPYRLGEMLKAIEELKLGNEELSSINDELKSANEELETSKEELQSINEELQTVNAKLKARVDELSRANSEIANLLAGAQIAMVFLDRKFAIKRFTSAAKDLFYLAETDVGRPISQIRSRLRLDLVQESAEHVLRTLGAIETRVESDDGAKHYMMRILPYRAHGEAVAGVVVNFIDVTRIMAAETEICSLTCELRNRVEKMERILDLLPAGIFIAGNDPMQHVQVNRYGIRLLGERDDQKGPRDVPVPYRLFDHDRELAFWEQPLQRAALTGQAAPPIEGRLVRRDGSSVDVMMSAEPLLDEKGAPLGAIAAIIDISERKKAKKSADIPASPE</sequence>
<gene>
    <name evidence="5" type="ORF">RZS28_13040</name>
</gene>
<dbReference type="SUPFAM" id="SSF55785">
    <property type="entry name" value="PYP-like sensor domain (PAS domain)"/>
    <property type="match status" value="2"/>
</dbReference>
<reference evidence="5 6" key="1">
    <citation type="submission" date="2023-10" db="EMBL/GenBank/DDBJ databases">
        <title>Novel methanotroph of the genus Methylocapsa from a subarctic wetland.</title>
        <authorList>
            <person name="Belova S.E."/>
            <person name="Oshkin I.Y."/>
            <person name="Miroshnikov K."/>
            <person name="Dedysh S.N."/>
        </authorList>
    </citation>
    <scope>NUCLEOTIDE SEQUENCE [LARGE SCALE GENOMIC DNA]</scope>
    <source>
        <strain evidence="5 6">RX1</strain>
    </source>
</reference>
<feature type="modified residue" description="4-aspartylphosphate" evidence="1">
    <location>
        <position position="56"/>
    </location>
</feature>
<dbReference type="NCBIfam" id="TIGR00229">
    <property type="entry name" value="sensory_box"/>
    <property type="match status" value="1"/>
</dbReference>
<dbReference type="Pfam" id="PF13426">
    <property type="entry name" value="PAS_9"/>
    <property type="match status" value="1"/>
</dbReference>
<feature type="domain" description="Response regulatory" evidence="3">
    <location>
        <begin position="6"/>
        <end position="118"/>
    </location>
</feature>
<dbReference type="Proteomes" id="UP001626536">
    <property type="component" value="Chromosome"/>
</dbReference>
<dbReference type="PROSITE" id="PS50110">
    <property type="entry name" value="RESPONSE_REGULATORY"/>
    <property type="match status" value="1"/>
</dbReference>
<dbReference type="Gene3D" id="3.30.450.20">
    <property type="entry name" value="PAS domain"/>
    <property type="match status" value="2"/>
</dbReference>
<dbReference type="Pfam" id="PF00072">
    <property type="entry name" value="Response_reg"/>
    <property type="match status" value="1"/>
</dbReference>
<dbReference type="SUPFAM" id="SSF52172">
    <property type="entry name" value="CheY-like"/>
    <property type="match status" value="1"/>
</dbReference>
<dbReference type="PROSITE" id="PS50113">
    <property type="entry name" value="PAC"/>
    <property type="match status" value="1"/>
</dbReference>
<dbReference type="InterPro" id="IPR001610">
    <property type="entry name" value="PAC"/>
</dbReference>
<name>A0ABZ0HP66_9HYPH</name>
<dbReference type="Gene3D" id="3.40.50.2300">
    <property type="match status" value="1"/>
</dbReference>
<evidence type="ECO:0000259" key="3">
    <source>
        <dbReference type="PROSITE" id="PS50110"/>
    </source>
</evidence>
<dbReference type="Pfam" id="PF13596">
    <property type="entry name" value="PAS_10"/>
    <property type="match status" value="1"/>
</dbReference>
<feature type="coiled-coil region" evidence="2">
    <location>
        <begin position="114"/>
        <end position="176"/>
    </location>
</feature>
<evidence type="ECO:0000256" key="2">
    <source>
        <dbReference type="SAM" id="Coils"/>
    </source>
</evidence>
<evidence type="ECO:0000256" key="1">
    <source>
        <dbReference type="PROSITE-ProRule" id="PRU00169"/>
    </source>
</evidence>
<dbReference type="RefSeq" id="WP_407338173.1">
    <property type="nucleotide sequence ID" value="NZ_CP136862.1"/>
</dbReference>
<feature type="domain" description="PAC" evidence="4">
    <location>
        <begin position="377"/>
        <end position="429"/>
    </location>
</feature>
<organism evidence="5 6">
    <name type="scientific">Methylocapsa polymorpha</name>
    <dbReference type="NCBI Taxonomy" id="3080828"/>
    <lineage>
        <taxon>Bacteria</taxon>
        <taxon>Pseudomonadati</taxon>
        <taxon>Pseudomonadota</taxon>
        <taxon>Alphaproteobacteria</taxon>
        <taxon>Hyphomicrobiales</taxon>
        <taxon>Beijerinckiaceae</taxon>
        <taxon>Methylocapsa</taxon>
    </lineage>
</organism>
<dbReference type="SMART" id="SM00448">
    <property type="entry name" value="REC"/>
    <property type="match status" value="1"/>
</dbReference>
<evidence type="ECO:0000313" key="5">
    <source>
        <dbReference type="EMBL" id="WOJ88735.1"/>
    </source>
</evidence>
<dbReference type="SMART" id="SM00086">
    <property type="entry name" value="PAC"/>
    <property type="match status" value="1"/>
</dbReference>
<dbReference type="InterPro" id="IPR000014">
    <property type="entry name" value="PAS"/>
</dbReference>
<evidence type="ECO:0000313" key="6">
    <source>
        <dbReference type="Proteomes" id="UP001626536"/>
    </source>
</evidence>
<protein>
    <submittedName>
        <fullName evidence="5">PAS domain-containing protein</fullName>
    </submittedName>
</protein>
<accession>A0ABZ0HP66</accession>
<dbReference type="InterPro" id="IPR011006">
    <property type="entry name" value="CheY-like_superfamily"/>
</dbReference>
<evidence type="ECO:0000259" key="4">
    <source>
        <dbReference type="PROSITE" id="PS50113"/>
    </source>
</evidence>
<keyword evidence="1" id="KW-0597">Phosphoprotein</keyword>
<proteinExistence type="predicted"/>
<dbReference type="EMBL" id="CP136862">
    <property type="protein sequence ID" value="WOJ88735.1"/>
    <property type="molecule type" value="Genomic_DNA"/>
</dbReference>
<dbReference type="InterPro" id="IPR035965">
    <property type="entry name" value="PAS-like_dom_sf"/>
</dbReference>